<dbReference type="Proteomes" id="UP000322658">
    <property type="component" value="Unassembled WGS sequence"/>
</dbReference>
<dbReference type="Gene3D" id="2.40.50.1020">
    <property type="entry name" value="LytTr DNA-binding domain"/>
    <property type="match status" value="1"/>
</dbReference>
<evidence type="ECO:0000313" key="6">
    <source>
        <dbReference type="Proteomes" id="UP000322658"/>
    </source>
</evidence>
<evidence type="ECO:0000259" key="2">
    <source>
        <dbReference type="PROSITE" id="PS50110"/>
    </source>
</evidence>
<sequence length="249" mass="27626">MRAIIIEDEPLSVAELRTTLAEVAPQIEVVATASSVAEAAAVIAGVGHDLIFMDIHLGDGSGFDIFQRTEISVPVIFITAYDSYALKAFENKGIDYLLKPFGREDLQRAIDKLGLLSGGGSASAEHGAPTQTPPVYQERFLVHMGARMKSVTTAEIAYFMADGKYLHLVTHDGKDYIVDRTLTEVGEKLPPNLFFRINRRFIVAFDAIREMIRYSGSRIKVVLHPPLAEGEEAFVSTDRVPDFRQWLNR</sequence>
<dbReference type="EMBL" id="VVXJ01000032">
    <property type="protein sequence ID" value="KAA2373552.1"/>
    <property type="molecule type" value="Genomic_DNA"/>
</dbReference>
<reference evidence="6 7" key="1">
    <citation type="journal article" date="2019" name="Nat. Med.">
        <title>A library of human gut bacterial isolates paired with longitudinal multiomics data enables mechanistic microbiome research.</title>
        <authorList>
            <person name="Poyet M."/>
            <person name="Groussin M."/>
            <person name="Gibbons S.M."/>
            <person name="Avila-Pacheco J."/>
            <person name="Jiang X."/>
            <person name="Kearney S.M."/>
            <person name="Perrotta A.R."/>
            <person name="Berdy B."/>
            <person name="Zhao S."/>
            <person name="Lieberman T.D."/>
            <person name="Swanson P.K."/>
            <person name="Smith M."/>
            <person name="Roesemann S."/>
            <person name="Alexander J.E."/>
            <person name="Rich S.A."/>
            <person name="Livny J."/>
            <person name="Vlamakis H."/>
            <person name="Clish C."/>
            <person name="Bullock K."/>
            <person name="Deik A."/>
            <person name="Scott J."/>
            <person name="Pierce K.A."/>
            <person name="Xavier R.J."/>
            <person name="Alm E.J."/>
        </authorList>
    </citation>
    <scope>NUCLEOTIDE SEQUENCE [LARGE SCALE GENOMIC DNA]</scope>
    <source>
        <strain evidence="5 6">BIOML-A1</strain>
        <strain evidence="4 7">BIOML-A2</strain>
    </source>
</reference>
<feature type="domain" description="Response regulatory" evidence="2">
    <location>
        <begin position="2"/>
        <end position="114"/>
    </location>
</feature>
<dbReference type="SMART" id="SM00850">
    <property type="entry name" value="LytTR"/>
    <property type="match status" value="1"/>
</dbReference>
<evidence type="ECO:0000313" key="7">
    <source>
        <dbReference type="Proteomes" id="UP000323567"/>
    </source>
</evidence>
<name>A0A5B3GJT2_9BACT</name>
<dbReference type="GO" id="GO:0003677">
    <property type="term" value="F:DNA binding"/>
    <property type="evidence" value="ECO:0007669"/>
    <property type="project" value="InterPro"/>
</dbReference>
<evidence type="ECO:0000313" key="5">
    <source>
        <dbReference type="EMBL" id="KAA2373552.1"/>
    </source>
</evidence>
<dbReference type="InterPro" id="IPR046947">
    <property type="entry name" value="LytR-like"/>
</dbReference>
<dbReference type="InterPro" id="IPR001789">
    <property type="entry name" value="Sig_transdc_resp-reg_receiver"/>
</dbReference>
<dbReference type="SMART" id="SM00448">
    <property type="entry name" value="REC"/>
    <property type="match status" value="1"/>
</dbReference>
<dbReference type="InterPro" id="IPR007492">
    <property type="entry name" value="LytTR_DNA-bd_dom"/>
</dbReference>
<dbReference type="EMBL" id="VVXK01000011">
    <property type="protein sequence ID" value="KAA2369847.1"/>
    <property type="molecule type" value="Genomic_DNA"/>
</dbReference>
<dbReference type="InterPro" id="IPR011006">
    <property type="entry name" value="CheY-like_superfamily"/>
</dbReference>
<dbReference type="Pfam" id="PF00072">
    <property type="entry name" value="Response_reg"/>
    <property type="match status" value="1"/>
</dbReference>
<dbReference type="PROSITE" id="PS50930">
    <property type="entry name" value="HTH_LYTTR"/>
    <property type="match status" value="1"/>
</dbReference>
<accession>A0A5B3GJT2</accession>
<dbReference type="GeneID" id="92756120"/>
<keyword evidence="1" id="KW-0597">Phosphoprotein</keyword>
<dbReference type="GO" id="GO:0000156">
    <property type="term" value="F:phosphorelay response regulator activity"/>
    <property type="evidence" value="ECO:0007669"/>
    <property type="project" value="InterPro"/>
</dbReference>
<proteinExistence type="predicted"/>
<organism evidence="5 6">
    <name type="scientific">Alistipes shahii</name>
    <dbReference type="NCBI Taxonomy" id="328814"/>
    <lineage>
        <taxon>Bacteria</taxon>
        <taxon>Pseudomonadati</taxon>
        <taxon>Bacteroidota</taxon>
        <taxon>Bacteroidia</taxon>
        <taxon>Bacteroidales</taxon>
        <taxon>Rikenellaceae</taxon>
        <taxon>Alistipes</taxon>
    </lineage>
</organism>
<dbReference type="PROSITE" id="PS50110">
    <property type="entry name" value="RESPONSE_REGULATORY"/>
    <property type="match status" value="1"/>
</dbReference>
<dbReference type="Pfam" id="PF04397">
    <property type="entry name" value="LytTR"/>
    <property type="match status" value="1"/>
</dbReference>
<dbReference type="Proteomes" id="UP000323567">
    <property type="component" value="Unassembled WGS sequence"/>
</dbReference>
<comment type="caution">
    <text evidence="5">The sequence shown here is derived from an EMBL/GenBank/DDBJ whole genome shotgun (WGS) entry which is preliminary data.</text>
</comment>
<evidence type="ECO:0000313" key="4">
    <source>
        <dbReference type="EMBL" id="KAA2369847.1"/>
    </source>
</evidence>
<protein>
    <submittedName>
        <fullName evidence="5">Response regulator transcription factor</fullName>
    </submittedName>
</protein>
<dbReference type="PANTHER" id="PTHR37299:SF1">
    <property type="entry name" value="STAGE 0 SPORULATION PROTEIN A HOMOLOG"/>
    <property type="match status" value="1"/>
</dbReference>
<dbReference type="AlphaFoldDB" id="A0A5B3GJT2"/>
<gene>
    <name evidence="5" type="ORF">F2Y07_12185</name>
    <name evidence="4" type="ORF">F2Y13_08640</name>
</gene>
<evidence type="ECO:0000259" key="3">
    <source>
        <dbReference type="PROSITE" id="PS50930"/>
    </source>
</evidence>
<dbReference type="Gene3D" id="3.40.50.2300">
    <property type="match status" value="1"/>
</dbReference>
<dbReference type="RefSeq" id="WP_015547236.1">
    <property type="nucleotide sequence ID" value="NZ_CATVWL010000037.1"/>
</dbReference>
<evidence type="ECO:0000256" key="1">
    <source>
        <dbReference type="PROSITE-ProRule" id="PRU00169"/>
    </source>
</evidence>
<dbReference type="PANTHER" id="PTHR37299">
    <property type="entry name" value="TRANSCRIPTIONAL REGULATOR-RELATED"/>
    <property type="match status" value="1"/>
</dbReference>
<dbReference type="SUPFAM" id="SSF52172">
    <property type="entry name" value="CheY-like"/>
    <property type="match status" value="1"/>
</dbReference>
<feature type="domain" description="HTH LytTR-type" evidence="3">
    <location>
        <begin position="140"/>
        <end position="249"/>
    </location>
</feature>
<feature type="modified residue" description="4-aspartylphosphate" evidence="1">
    <location>
        <position position="54"/>
    </location>
</feature>